<dbReference type="EMBL" id="CP001810">
    <property type="protein sequence ID" value="ADL32859.1"/>
    <property type="molecule type" value="Genomic_DNA"/>
</dbReference>
<dbReference type="PANTHER" id="PTHR43283">
    <property type="entry name" value="BETA-LACTAMASE-RELATED"/>
    <property type="match status" value="1"/>
</dbReference>
<dbReference type="RefSeq" id="WP_013279518.1">
    <property type="nucleotide sequence ID" value="NC_014387.1"/>
</dbReference>
<gene>
    <name evidence="2" type="ordered locus">bpr_I0108</name>
</gene>
<evidence type="ECO:0000313" key="3">
    <source>
        <dbReference type="Proteomes" id="UP000001299"/>
    </source>
</evidence>
<dbReference type="InterPro" id="IPR050789">
    <property type="entry name" value="Diverse_Enzym_Activities"/>
</dbReference>
<name>E0RUG9_BUTPB</name>
<feature type="domain" description="Beta-lactamase-related" evidence="1">
    <location>
        <begin position="9"/>
        <end position="367"/>
    </location>
</feature>
<dbReference type="AlphaFoldDB" id="E0RUG9"/>
<reference evidence="2 3" key="1">
    <citation type="journal article" date="2010" name="PLoS ONE">
        <title>The glycobiome of the rumen bacterium Butyrivibrio proteoclasticus B316(T) highlights adaptation to a polysaccharide-rich environment.</title>
        <authorList>
            <person name="Kelly W.J."/>
            <person name="Leahy S.C."/>
            <person name="Altermann E."/>
            <person name="Yeoman C.J."/>
            <person name="Dunne J.C."/>
            <person name="Kong Z."/>
            <person name="Pacheco D.M."/>
            <person name="Li D."/>
            <person name="Noel S.J."/>
            <person name="Moon C.D."/>
            <person name="Cookson A.L."/>
            <person name="Attwood G.T."/>
        </authorList>
    </citation>
    <scope>NUCLEOTIDE SEQUENCE [LARGE SCALE GENOMIC DNA]</scope>
    <source>
        <strain evidence="3">ATCC 51982 / DSM 14932 / B316</strain>
    </source>
</reference>
<dbReference type="Pfam" id="PF00144">
    <property type="entry name" value="Beta-lactamase"/>
    <property type="match status" value="1"/>
</dbReference>
<dbReference type="SUPFAM" id="SSF56601">
    <property type="entry name" value="beta-lactamase/transpeptidase-like"/>
    <property type="match status" value="1"/>
</dbReference>
<dbReference type="Gene3D" id="3.40.710.10">
    <property type="entry name" value="DD-peptidase/beta-lactamase superfamily"/>
    <property type="match status" value="1"/>
</dbReference>
<dbReference type="InterPro" id="IPR001466">
    <property type="entry name" value="Beta-lactam-related"/>
</dbReference>
<keyword evidence="3" id="KW-1185">Reference proteome</keyword>
<sequence length="385" mass="43422">MNIRKLGRLDTLIENQREKGRLQGATILVEHNGKRVYENHYEPDREDSIYKLFSMTKPITSVAAMILYERGELDLMSKVSDYLPAFAECKVASPEGITKAVNPITIKDLLNMTSGIVYSGDFGEAERSMTRVYKEAKTQRQSGILRSNVDVCNKLAEGYLAFEPGSGFRYGHSADIMAGVIEVITGKKYSEFLKKEIFTPLNMEDTGFWIDESKAFRQAVLYRRDKTGKVVRAEDDVKRRMEMENPTSMPWFEMGGSGLYSTANDYAHFAQMLLNKGSYHGKELIGKKTLSFMTTPQLPSGIQGQFWDMNGCLGYNYGNYFRILTDPAMASSNGSIGEYGWDGKAGTYFFVDPSEELIVIYMQQIEGGCDYSFIRGIRQIVYGAI</sequence>
<evidence type="ECO:0000313" key="2">
    <source>
        <dbReference type="EMBL" id="ADL32859.1"/>
    </source>
</evidence>
<dbReference type="STRING" id="515622.bpr_I0108"/>
<proteinExistence type="predicted"/>
<dbReference type="InterPro" id="IPR012338">
    <property type="entry name" value="Beta-lactam/transpept-like"/>
</dbReference>
<dbReference type="PANTHER" id="PTHR43283:SF3">
    <property type="entry name" value="BETA-LACTAMASE FAMILY PROTEIN (AFU_ORTHOLOGUE AFUA_5G07500)"/>
    <property type="match status" value="1"/>
</dbReference>
<dbReference type="HOGENOM" id="CLU_020027_11_2_9"/>
<dbReference type="eggNOG" id="COG1680">
    <property type="taxonomic scope" value="Bacteria"/>
</dbReference>
<organism evidence="2 3">
    <name type="scientific">Butyrivibrio proteoclasticus (strain ATCC 51982 / DSM 14932 / B316)</name>
    <name type="common">Clostridium proteoclasticum</name>
    <dbReference type="NCBI Taxonomy" id="515622"/>
    <lineage>
        <taxon>Bacteria</taxon>
        <taxon>Bacillati</taxon>
        <taxon>Bacillota</taxon>
        <taxon>Clostridia</taxon>
        <taxon>Lachnospirales</taxon>
        <taxon>Lachnospiraceae</taxon>
        <taxon>Butyrivibrio</taxon>
    </lineage>
</organism>
<evidence type="ECO:0000259" key="1">
    <source>
        <dbReference type="Pfam" id="PF00144"/>
    </source>
</evidence>
<dbReference type="KEGG" id="bpb:bpr_I0108"/>
<dbReference type="Proteomes" id="UP000001299">
    <property type="component" value="Chromosome 1"/>
</dbReference>
<accession>E0RUG9</accession>
<protein>
    <submittedName>
        <fullName evidence="2">Beta-lactamase family protein</fullName>
    </submittedName>
</protein>